<keyword evidence="3" id="KW-0808">Transferase</keyword>
<dbReference type="InterPro" id="IPR027483">
    <property type="entry name" value="PInositol-4-P-4/5-kinase_C_sf"/>
</dbReference>
<dbReference type="PROSITE" id="PS51455">
    <property type="entry name" value="PIPK"/>
    <property type="match status" value="1"/>
</dbReference>
<feature type="region of interest" description="Disordered" evidence="4">
    <location>
        <begin position="133"/>
        <end position="152"/>
    </location>
</feature>
<dbReference type="PANTHER" id="PTHR23086">
    <property type="entry name" value="PHOSPHATIDYLINOSITOL-4-PHOSPHATE 5-KINASE"/>
    <property type="match status" value="1"/>
</dbReference>
<dbReference type="Pfam" id="PF01504">
    <property type="entry name" value="PIP5K"/>
    <property type="match status" value="1"/>
</dbReference>
<dbReference type="AlphaFoldDB" id="A0A438CMU7"/>
<dbReference type="InterPro" id="IPR023610">
    <property type="entry name" value="PInositol-4/5-P-5/4-kinase"/>
</dbReference>
<keyword evidence="3" id="KW-0067">ATP-binding</keyword>
<feature type="domain" description="PIPK" evidence="5">
    <location>
        <begin position="1"/>
        <end position="152"/>
    </location>
</feature>
<dbReference type="PANTHER" id="PTHR23086:SF25">
    <property type="entry name" value="PHOSPHATIDYLINOSITOL 4-PHOSPHATE 5-KINASE 8"/>
    <property type="match status" value="1"/>
</dbReference>
<accession>A0A438CMU7</accession>
<gene>
    <name evidence="6" type="primary">PIP5K8_4</name>
    <name evidence="6" type="ORF">CK203_090912</name>
</gene>
<proteinExistence type="predicted"/>
<dbReference type="SMART" id="SM00330">
    <property type="entry name" value="PIPKc"/>
    <property type="match status" value="1"/>
</dbReference>
<keyword evidence="2 3" id="KW-0418">Kinase</keyword>
<comment type="caution">
    <text evidence="6">The sequence shown here is derived from an EMBL/GenBank/DDBJ whole genome shotgun (WGS) entry which is preliminary data.</text>
</comment>
<evidence type="ECO:0000256" key="4">
    <source>
        <dbReference type="SAM" id="MobiDB-lite"/>
    </source>
</evidence>
<dbReference type="InterPro" id="IPR002498">
    <property type="entry name" value="PInositol-4-P-4/5-kinase_core"/>
</dbReference>
<evidence type="ECO:0000256" key="3">
    <source>
        <dbReference type="PROSITE-ProRule" id="PRU00781"/>
    </source>
</evidence>
<evidence type="ECO:0000259" key="5">
    <source>
        <dbReference type="PROSITE" id="PS51455"/>
    </source>
</evidence>
<dbReference type="Gene3D" id="3.30.810.10">
    <property type="entry name" value="2-Layer Sandwich"/>
    <property type="match status" value="1"/>
</dbReference>
<dbReference type="EC" id="2.7.1.68" evidence="1"/>
<keyword evidence="3" id="KW-0547">Nucleotide-binding</keyword>
<reference evidence="6 7" key="1">
    <citation type="journal article" date="2018" name="PLoS Genet.">
        <title>Population sequencing reveals clonal diversity and ancestral inbreeding in the grapevine cultivar Chardonnay.</title>
        <authorList>
            <person name="Roach M.J."/>
            <person name="Johnson D.L."/>
            <person name="Bohlmann J."/>
            <person name="van Vuuren H.J."/>
            <person name="Jones S.J."/>
            <person name="Pretorius I.S."/>
            <person name="Schmidt S.A."/>
            <person name="Borneman A.R."/>
        </authorList>
    </citation>
    <scope>NUCLEOTIDE SEQUENCE [LARGE SCALE GENOMIC DNA]</scope>
    <source>
        <strain evidence="7">cv. Chardonnay</strain>
        <tissue evidence="6">Leaf</tissue>
    </source>
</reference>
<evidence type="ECO:0000313" key="7">
    <source>
        <dbReference type="Proteomes" id="UP000288805"/>
    </source>
</evidence>
<protein>
    <recommendedName>
        <fullName evidence="1">1-phosphatidylinositol-4-phosphate 5-kinase</fullName>
        <ecNumber evidence="1">2.7.1.68</ecNumber>
    </recommendedName>
</protein>
<dbReference type="GO" id="GO:0016308">
    <property type="term" value="F:1-phosphatidylinositol-4-phosphate 5-kinase activity"/>
    <property type="evidence" value="ECO:0007669"/>
    <property type="project" value="UniProtKB-EC"/>
</dbReference>
<organism evidence="6 7">
    <name type="scientific">Vitis vinifera</name>
    <name type="common">Grape</name>
    <dbReference type="NCBI Taxonomy" id="29760"/>
    <lineage>
        <taxon>Eukaryota</taxon>
        <taxon>Viridiplantae</taxon>
        <taxon>Streptophyta</taxon>
        <taxon>Embryophyta</taxon>
        <taxon>Tracheophyta</taxon>
        <taxon>Spermatophyta</taxon>
        <taxon>Magnoliopsida</taxon>
        <taxon>eudicotyledons</taxon>
        <taxon>Gunneridae</taxon>
        <taxon>Pentapetalae</taxon>
        <taxon>rosids</taxon>
        <taxon>Vitales</taxon>
        <taxon>Vitaceae</taxon>
        <taxon>Viteae</taxon>
        <taxon>Vitis</taxon>
    </lineage>
</organism>
<evidence type="ECO:0000256" key="1">
    <source>
        <dbReference type="ARBA" id="ARBA00012172"/>
    </source>
</evidence>
<feature type="region of interest" description="Disordered" evidence="4">
    <location>
        <begin position="1"/>
        <end position="21"/>
    </location>
</feature>
<evidence type="ECO:0000256" key="2">
    <source>
        <dbReference type="ARBA" id="ARBA00022777"/>
    </source>
</evidence>
<dbReference type="EMBL" id="QGNW01002171">
    <property type="protein sequence ID" value="RVW24534.1"/>
    <property type="molecule type" value="Genomic_DNA"/>
</dbReference>
<dbReference type="GO" id="GO:0005524">
    <property type="term" value="F:ATP binding"/>
    <property type="evidence" value="ECO:0007669"/>
    <property type="project" value="UniProtKB-UniRule"/>
</dbReference>
<evidence type="ECO:0000313" key="6">
    <source>
        <dbReference type="EMBL" id="RVW24534.1"/>
    </source>
</evidence>
<dbReference type="GO" id="GO:0046488">
    <property type="term" value="P:phosphatidylinositol metabolic process"/>
    <property type="evidence" value="ECO:0007669"/>
    <property type="project" value="UniProtKB-UniRule"/>
</dbReference>
<dbReference type="Proteomes" id="UP000288805">
    <property type="component" value="Unassembled WGS sequence"/>
</dbReference>
<feature type="compositionally biased region" description="Polar residues" evidence="4">
    <location>
        <begin position="11"/>
        <end position="21"/>
    </location>
</feature>
<name>A0A438CMU7_VITVI</name>
<dbReference type="SUPFAM" id="SSF56104">
    <property type="entry name" value="SAICAR synthase-like"/>
    <property type="match status" value="1"/>
</dbReference>
<sequence>MERQKTLGCNKPSNNASTSTSTVEHTLTGALYGHGNMFCTELRIHRRYDLKGSSQGRYTDKDKIDSNTTLKDLDLSYEFHMDKSLRKSLFQQISLDCMFLESQQIIDYSLLLGLHFSAPEHLKTLLELPETNHSHGNNPGSDGSYGNYPFSI</sequence>